<dbReference type="OrthoDB" id="1669814at2759"/>
<dbReference type="PRINTS" id="PR00081">
    <property type="entry name" value="GDHRDH"/>
</dbReference>
<dbReference type="Gene3D" id="3.40.50.720">
    <property type="entry name" value="NAD(P)-binding Rossmann-like Domain"/>
    <property type="match status" value="1"/>
</dbReference>
<proteinExistence type="inferred from homology"/>
<dbReference type="InterPro" id="IPR002347">
    <property type="entry name" value="SDR_fam"/>
</dbReference>
<dbReference type="CDD" id="cd05233">
    <property type="entry name" value="SDR_c"/>
    <property type="match status" value="1"/>
</dbReference>
<dbReference type="InterPro" id="IPR036291">
    <property type="entry name" value="NAD(P)-bd_dom_sf"/>
</dbReference>
<dbReference type="SUPFAM" id="SSF51735">
    <property type="entry name" value="NAD(P)-binding Rossmann-fold domains"/>
    <property type="match status" value="1"/>
</dbReference>
<dbReference type="RefSeq" id="XP_013253554.1">
    <property type="nucleotide sequence ID" value="XM_013398100.1"/>
</dbReference>
<evidence type="ECO:0008006" key="5">
    <source>
        <dbReference type="Google" id="ProtNLM"/>
    </source>
</evidence>
<dbReference type="Pfam" id="PF00106">
    <property type="entry name" value="adh_short"/>
    <property type="match status" value="1"/>
</dbReference>
<sequence>MLDADIGSTWTFGTYAHQLMAKQEPRGSNGSRRNIFNIASGAGTRGVSRLAASCAMKHAVIGLARAWHQDFGKNNIRVHAVAPGGSVVLWSLGFSPSLIMLKARLQLQPTSSAYREAGFFELTPKNPLGRSAQPVEIGRAVAFLLSDEPSGVGSEILPVTGGYT</sequence>
<evidence type="ECO:0000313" key="4">
    <source>
        <dbReference type="Proteomes" id="UP000027920"/>
    </source>
</evidence>
<dbReference type="EMBL" id="AMGV01000039">
    <property type="protein sequence ID" value="KEF50964.1"/>
    <property type="molecule type" value="Genomic_DNA"/>
</dbReference>
<name>A0A072NSX2_9EURO</name>
<evidence type="ECO:0000256" key="1">
    <source>
        <dbReference type="ARBA" id="ARBA00006484"/>
    </source>
</evidence>
<dbReference type="GeneID" id="25287876"/>
<dbReference type="HOGENOM" id="CLU_1619011_0_0_1"/>
<comment type="caution">
    <text evidence="3">The sequence shown here is derived from an EMBL/GenBank/DDBJ whole genome shotgun (WGS) entry which is preliminary data.</text>
</comment>
<organism evidence="3 4">
    <name type="scientific">Exophiala aquamarina CBS 119918</name>
    <dbReference type="NCBI Taxonomy" id="1182545"/>
    <lineage>
        <taxon>Eukaryota</taxon>
        <taxon>Fungi</taxon>
        <taxon>Dikarya</taxon>
        <taxon>Ascomycota</taxon>
        <taxon>Pezizomycotina</taxon>
        <taxon>Eurotiomycetes</taxon>
        <taxon>Chaetothyriomycetidae</taxon>
        <taxon>Chaetothyriales</taxon>
        <taxon>Herpotrichiellaceae</taxon>
        <taxon>Exophiala</taxon>
    </lineage>
</organism>
<reference evidence="3 4" key="1">
    <citation type="submission" date="2013-03" db="EMBL/GenBank/DDBJ databases">
        <title>The Genome Sequence of Exophiala aquamarina CBS 119918.</title>
        <authorList>
            <consortium name="The Broad Institute Genomics Platform"/>
            <person name="Cuomo C."/>
            <person name="de Hoog S."/>
            <person name="Gorbushina A."/>
            <person name="Walker B."/>
            <person name="Young S.K."/>
            <person name="Zeng Q."/>
            <person name="Gargeya S."/>
            <person name="Fitzgerald M."/>
            <person name="Haas B."/>
            <person name="Abouelleil A."/>
            <person name="Allen A.W."/>
            <person name="Alvarado L."/>
            <person name="Arachchi H.M."/>
            <person name="Berlin A.M."/>
            <person name="Chapman S.B."/>
            <person name="Gainer-Dewar J."/>
            <person name="Goldberg J."/>
            <person name="Griggs A."/>
            <person name="Gujja S."/>
            <person name="Hansen M."/>
            <person name="Howarth C."/>
            <person name="Imamovic A."/>
            <person name="Ireland A."/>
            <person name="Larimer J."/>
            <person name="McCowan C."/>
            <person name="Murphy C."/>
            <person name="Pearson M."/>
            <person name="Poon T.W."/>
            <person name="Priest M."/>
            <person name="Roberts A."/>
            <person name="Saif S."/>
            <person name="Shea T."/>
            <person name="Sisk P."/>
            <person name="Sykes S."/>
            <person name="Wortman J."/>
            <person name="Nusbaum C."/>
            <person name="Birren B."/>
        </authorList>
    </citation>
    <scope>NUCLEOTIDE SEQUENCE [LARGE SCALE GENOMIC DNA]</scope>
    <source>
        <strain evidence="3 4">CBS 119918</strain>
    </source>
</reference>
<evidence type="ECO:0000313" key="3">
    <source>
        <dbReference type="EMBL" id="KEF50964.1"/>
    </source>
</evidence>
<keyword evidence="2" id="KW-0560">Oxidoreductase</keyword>
<dbReference type="Proteomes" id="UP000027920">
    <property type="component" value="Unassembled WGS sequence"/>
</dbReference>
<dbReference type="Pfam" id="PF13561">
    <property type="entry name" value="adh_short_C2"/>
    <property type="match status" value="1"/>
</dbReference>
<gene>
    <name evidence="3" type="ORF">A1O9_12982</name>
</gene>
<accession>A0A072NSX2</accession>
<dbReference type="PANTHER" id="PTHR24321">
    <property type="entry name" value="DEHYDROGENASES, SHORT CHAIN"/>
    <property type="match status" value="1"/>
</dbReference>
<dbReference type="AlphaFoldDB" id="A0A072NSX2"/>
<dbReference type="GO" id="GO:0016491">
    <property type="term" value="F:oxidoreductase activity"/>
    <property type="evidence" value="ECO:0007669"/>
    <property type="project" value="UniProtKB-KW"/>
</dbReference>
<dbReference type="VEuPathDB" id="FungiDB:A1O9_12982"/>
<evidence type="ECO:0000256" key="2">
    <source>
        <dbReference type="ARBA" id="ARBA00023002"/>
    </source>
</evidence>
<keyword evidence="4" id="KW-1185">Reference proteome</keyword>
<protein>
    <recommendedName>
        <fullName evidence="5">3-oxoacyl-[acyl-carrier protein] reductase</fullName>
    </recommendedName>
</protein>
<dbReference type="PANTHER" id="PTHR24321:SF8">
    <property type="entry name" value="ESTRADIOL 17-BETA-DEHYDROGENASE 8-RELATED"/>
    <property type="match status" value="1"/>
</dbReference>
<comment type="similarity">
    <text evidence="1">Belongs to the short-chain dehydrogenases/reductases (SDR) family.</text>
</comment>
<dbReference type="STRING" id="1182545.A0A072NSX2"/>